<feature type="repeat" description="ANK" evidence="3">
    <location>
        <begin position="411"/>
        <end position="443"/>
    </location>
</feature>
<dbReference type="Gene3D" id="1.25.40.20">
    <property type="entry name" value="Ankyrin repeat-containing domain"/>
    <property type="match status" value="5"/>
</dbReference>
<evidence type="ECO:0000256" key="2">
    <source>
        <dbReference type="ARBA" id="ARBA00023043"/>
    </source>
</evidence>
<dbReference type="Pfam" id="PF06985">
    <property type="entry name" value="HET"/>
    <property type="match status" value="1"/>
</dbReference>
<feature type="repeat" description="ANK" evidence="3">
    <location>
        <begin position="510"/>
        <end position="542"/>
    </location>
</feature>
<organism evidence="5 6">
    <name type="scientific">Ramularia collo-cygni</name>
    <dbReference type="NCBI Taxonomy" id="112498"/>
    <lineage>
        <taxon>Eukaryota</taxon>
        <taxon>Fungi</taxon>
        <taxon>Dikarya</taxon>
        <taxon>Ascomycota</taxon>
        <taxon>Pezizomycotina</taxon>
        <taxon>Dothideomycetes</taxon>
        <taxon>Dothideomycetidae</taxon>
        <taxon>Mycosphaerellales</taxon>
        <taxon>Mycosphaerellaceae</taxon>
        <taxon>Ramularia</taxon>
    </lineage>
</organism>
<dbReference type="InterPro" id="IPR002110">
    <property type="entry name" value="Ankyrin_rpt"/>
</dbReference>
<feature type="repeat" description="ANK" evidence="3">
    <location>
        <begin position="748"/>
        <end position="780"/>
    </location>
</feature>
<dbReference type="OrthoDB" id="20872at2759"/>
<dbReference type="EMBL" id="FJUY01000003">
    <property type="protein sequence ID" value="CZT16853.1"/>
    <property type="molecule type" value="Genomic_DNA"/>
</dbReference>
<dbReference type="InterPro" id="IPR010730">
    <property type="entry name" value="HET"/>
</dbReference>
<gene>
    <name evidence="5" type="ORF">RCC_02688</name>
</gene>
<evidence type="ECO:0000259" key="4">
    <source>
        <dbReference type="Pfam" id="PF06985"/>
    </source>
</evidence>
<evidence type="ECO:0000313" key="5">
    <source>
        <dbReference type="EMBL" id="CZT16853.1"/>
    </source>
</evidence>
<dbReference type="PROSITE" id="PS50297">
    <property type="entry name" value="ANK_REP_REGION"/>
    <property type="match status" value="10"/>
</dbReference>
<dbReference type="Pfam" id="PF12796">
    <property type="entry name" value="Ank_2"/>
    <property type="match status" value="5"/>
</dbReference>
<dbReference type="Pfam" id="PF00023">
    <property type="entry name" value="Ank"/>
    <property type="match status" value="3"/>
</dbReference>
<proteinExistence type="predicted"/>
<keyword evidence="2 3" id="KW-0040">ANK repeat</keyword>
<feature type="repeat" description="ANK" evidence="3">
    <location>
        <begin position="477"/>
        <end position="509"/>
    </location>
</feature>
<reference evidence="5 6" key="1">
    <citation type="submission" date="2016-03" db="EMBL/GenBank/DDBJ databases">
        <authorList>
            <person name="Ploux O."/>
        </authorList>
    </citation>
    <scope>NUCLEOTIDE SEQUENCE [LARGE SCALE GENOMIC DNA]</scope>
    <source>
        <strain evidence="5 6">URUG2</strain>
    </source>
</reference>
<keyword evidence="1" id="KW-0677">Repeat</keyword>
<feature type="repeat" description="ANK" evidence="3">
    <location>
        <begin position="681"/>
        <end position="713"/>
    </location>
</feature>
<dbReference type="RefSeq" id="XP_023623746.1">
    <property type="nucleotide sequence ID" value="XM_023767978.1"/>
</dbReference>
<dbReference type="PANTHER" id="PTHR24198:SF165">
    <property type="entry name" value="ANKYRIN REPEAT-CONTAINING PROTEIN-RELATED"/>
    <property type="match status" value="1"/>
</dbReference>
<dbReference type="STRING" id="112498.A0A2D3V8Y2"/>
<dbReference type="Proteomes" id="UP000225277">
    <property type="component" value="Unassembled WGS sequence"/>
</dbReference>
<evidence type="ECO:0000256" key="3">
    <source>
        <dbReference type="PROSITE-ProRule" id="PRU00023"/>
    </source>
</evidence>
<dbReference type="PRINTS" id="PR01415">
    <property type="entry name" value="ANKYRIN"/>
</dbReference>
<dbReference type="GeneID" id="35597901"/>
<feature type="repeat" description="ANK" evidence="3">
    <location>
        <begin position="648"/>
        <end position="680"/>
    </location>
</feature>
<dbReference type="InterPro" id="IPR036770">
    <property type="entry name" value="Ankyrin_rpt-contain_sf"/>
</dbReference>
<feature type="repeat" description="ANK" evidence="3">
    <location>
        <begin position="378"/>
        <end position="410"/>
    </location>
</feature>
<keyword evidence="6" id="KW-1185">Reference proteome</keyword>
<feature type="repeat" description="ANK" evidence="3">
    <location>
        <begin position="281"/>
        <end position="313"/>
    </location>
</feature>
<dbReference type="PROSITE" id="PS50088">
    <property type="entry name" value="ANK_REPEAT"/>
    <property type="match status" value="12"/>
</dbReference>
<sequence length="873" mass="97419">MRLLNVGDLRFKVFNRPQDRPKYVIASHRWCDDEASFQDLRIKNNCDTQGYKKVEAFAKYVQDNVPSVEWLWIDTVCINQNSMPELGEAINLMFDYYKDASLCIAWLADVGSVKDLETSEWFTRGWTLQELLAPPVVVFTTKTWDVIGNKGASNHPLSEIDCGPGLEGRIATITNIPEGVLQSYDSSSSLSIDEKRKWMDGRETTREEDMFYALYGICGVTPGVNYGEKYYGAKERLRRAILEKEMSEQTIFSTVNERSMPKLKRLVQENPKAAILARNESNQTALHLAAEQGNVSMVEFLIRNDAEINAEDDYGRLPLHYAVISCSASVVRALVYRGADKTAKDDRGLSARDLCNSSSSLMAWFLDNGPNLQLQNADGWPALCLFARRRDMTAVRTLLELGADINVKGPDKHTPLFEAAKQDHKEMLEFFLTKGADITPRNSRNDSVLCQAGWHGHTRIGEVLLNWGASIDAVNQHGYSALHECCEHGHIEMALMLIRREARFDIYNQNTDGPIHQACRLGHISIVQQLLEMGDDVNHRTPNTNRTPLGEASQHNRADVVELLLSRGVNVEEWFDAGGHHQTPLIGAAAAGHTSIVDLLLNLGKANIEAGDEEGTTAICYAVDRGRVDTTKQLLLRKPNLEVRGHNWNYTPLHRAAQIPNPALVSILLEAGADPNVRESHKWTPIHEAAARGGLEIVKQLLNYGADPDPLEERKWSPLRLAIWDSRIEVAMLLLKTEGVDADSVDYIDETPLHEAAQRGFLGLVKELIQRGAVVDRSNHMGLTPLHFAVKEGHLKVATFLIDECKADVNHATQSGMTPLHQAAEYNRLETLKLLLERGASKDSRDGRGFTARSVAAEKGHLRAVELTSELSI</sequence>
<dbReference type="Pfam" id="PF13637">
    <property type="entry name" value="Ank_4"/>
    <property type="match status" value="1"/>
</dbReference>
<accession>A0A2D3V8Y2</accession>
<feature type="domain" description="Heterokaryon incompatibility" evidence="4">
    <location>
        <begin position="23"/>
        <end position="110"/>
    </location>
</feature>
<evidence type="ECO:0000256" key="1">
    <source>
        <dbReference type="ARBA" id="ARBA00022737"/>
    </source>
</evidence>
<evidence type="ECO:0000313" key="6">
    <source>
        <dbReference type="Proteomes" id="UP000225277"/>
    </source>
</evidence>
<name>A0A2D3V8Y2_9PEZI</name>
<dbReference type="SMART" id="SM00248">
    <property type="entry name" value="ANK"/>
    <property type="match status" value="15"/>
</dbReference>
<feature type="repeat" description="ANK" evidence="3">
    <location>
        <begin position="781"/>
        <end position="803"/>
    </location>
</feature>
<feature type="repeat" description="ANK" evidence="3">
    <location>
        <begin position="544"/>
        <end position="572"/>
    </location>
</feature>
<feature type="repeat" description="ANK" evidence="3">
    <location>
        <begin position="815"/>
        <end position="847"/>
    </location>
</feature>
<dbReference type="SUPFAM" id="SSF48403">
    <property type="entry name" value="Ankyrin repeat"/>
    <property type="match status" value="2"/>
</dbReference>
<dbReference type="PANTHER" id="PTHR24198">
    <property type="entry name" value="ANKYRIN REPEAT AND PROTEIN KINASE DOMAIN-CONTAINING PROTEIN"/>
    <property type="match status" value="1"/>
</dbReference>
<dbReference type="AlphaFoldDB" id="A0A2D3V8Y2"/>
<feature type="repeat" description="ANK" evidence="3">
    <location>
        <begin position="314"/>
        <end position="346"/>
    </location>
</feature>
<protein>
    <recommendedName>
        <fullName evidence="4">Heterokaryon incompatibility domain-containing protein</fullName>
    </recommendedName>
</protein>